<feature type="transmembrane region" description="Helical" evidence="1">
    <location>
        <begin position="370"/>
        <end position="392"/>
    </location>
</feature>
<dbReference type="EMBL" id="BSOE01000058">
    <property type="protein sequence ID" value="GLR06433.1"/>
    <property type="molecule type" value="Genomic_DNA"/>
</dbReference>
<accession>A0ABQ5Y9U4</accession>
<evidence type="ECO:0000256" key="1">
    <source>
        <dbReference type="SAM" id="Phobius"/>
    </source>
</evidence>
<gene>
    <name evidence="2" type="ORF">GCM10007906_40210</name>
</gene>
<feature type="transmembrane region" description="Helical" evidence="1">
    <location>
        <begin position="336"/>
        <end position="364"/>
    </location>
</feature>
<keyword evidence="1" id="KW-1133">Transmembrane helix</keyword>
<name>A0ABQ5Y9U4_9VIBR</name>
<comment type="caution">
    <text evidence="2">The sequence shown here is derived from an EMBL/GenBank/DDBJ whole genome shotgun (WGS) entry which is preliminary data.</text>
</comment>
<keyword evidence="1" id="KW-0812">Transmembrane</keyword>
<organism evidence="2 3">
    <name type="scientific">Vibrio hyugaensis</name>
    <dbReference type="NCBI Taxonomy" id="1534743"/>
    <lineage>
        <taxon>Bacteria</taxon>
        <taxon>Pseudomonadati</taxon>
        <taxon>Pseudomonadota</taxon>
        <taxon>Gammaproteobacteria</taxon>
        <taxon>Vibrionales</taxon>
        <taxon>Vibrionaceae</taxon>
        <taxon>Vibrio</taxon>
    </lineage>
</organism>
<keyword evidence="1" id="KW-0472">Membrane</keyword>
<proteinExistence type="predicted"/>
<sequence>MKDDLWIHAGSSKTTDANDKEPVELNVSAGNMFWADDQSGQDLDIQFAVNGKRTPSLPKEFTPKATLIPNTIEGTCNSLEVYLNGQGYKILEKIPTDGIKSPGDLRAAILTCPAQPQNQKTIIKPNNNGDNEVITILKASSTLVLPENLLGEVFDIDQLSEEVVSALYDTLAENGLLALEQYEHLSNDNRDQNMVATMLVQSVEHGRVYLHFKNKYGADAALAYLKEFIFEGRFTVKSMPQWGGKLGIVFKGDRRNRAFLTGINYGIDADKVQMFSSIIQASEDMASGSWRNLRNNVSSNANPFKGTNIISFVFVASFDVYEFFTKDIGEQNIAEFLGALGITTAKLFISGVISMLVLAFAVMYLGSFGVVLSAGILFLSIAGVSFLVGWGIDALDTKYEVKDKVKLFLKDAFPGLTIENMINKDIDKNKRDIDNYIGSSAMHGSGFFGF</sequence>
<evidence type="ECO:0000313" key="3">
    <source>
        <dbReference type="Proteomes" id="UP001156669"/>
    </source>
</evidence>
<reference evidence="3" key="1">
    <citation type="journal article" date="2019" name="Int. J. Syst. Evol. Microbiol.">
        <title>The Global Catalogue of Microorganisms (GCM) 10K type strain sequencing project: providing services to taxonomists for standard genome sequencing and annotation.</title>
        <authorList>
            <consortium name="The Broad Institute Genomics Platform"/>
            <consortium name="The Broad Institute Genome Sequencing Center for Infectious Disease"/>
            <person name="Wu L."/>
            <person name="Ma J."/>
        </authorList>
    </citation>
    <scope>NUCLEOTIDE SEQUENCE [LARGE SCALE GENOMIC DNA]</scope>
    <source>
        <strain evidence="3">NBRC 110633</strain>
    </source>
</reference>
<keyword evidence="3" id="KW-1185">Reference proteome</keyword>
<dbReference type="RefSeq" id="WP_045397207.1">
    <property type="nucleotide sequence ID" value="NZ_BBLD01000008.1"/>
</dbReference>
<protein>
    <submittedName>
        <fullName evidence="2">Uncharacterized protein</fullName>
    </submittedName>
</protein>
<evidence type="ECO:0000313" key="2">
    <source>
        <dbReference type="EMBL" id="GLR06433.1"/>
    </source>
</evidence>
<dbReference type="Proteomes" id="UP001156669">
    <property type="component" value="Unassembled WGS sequence"/>
</dbReference>